<sequence length="380" mass="40762">MYIHPSLEFDTSNFDKTFLVMDTNLKRESVNTGENTNHKDKYGPPALDETAFAVYNFGESEMTSSPISERSDTEKSETCSGSGEKDVLSDNCQTKSEDEGDVASGSDSVSVSVSDFGSEHGLGAAVTERAVAEDDDNDSTLGTIDNQQQETSTGRASEEMSSAVLERIKTLASQPGVKASARHSRDLSRVSVDLENRHSHLEAGERRSADEWTILEAEPEGQATNGRKVSDTLFAKGVVDKYRLALRKRRETSKISRQPSWRSPSASLIIGRSGSGNNVRDAEKAAGGFLTPLSPTLAGIKSKFKSRNRSNQRFTVEPTSPKAGALLGRNLQLASNESTQHQTGGMLSAPYPTVLAPMSKEGSASEIEGTGSADGTLDDA</sequence>
<proteinExistence type="predicted"/>
<name>A0ACC2X6M2_9TREE</name>
<organism evidence="1 2">
    <name type="scientific">Naganishia vaughanmartiniae</name>
    <dbReference type="NCBI Taxonomy" id="1424756"/>
    <lineage>
        <taxon>Eukaryota</taxon>
        <taxon>Fungi</taxon>
        <taxon>Dikarya</taxon>
        <taxon>Basidiomycota</taxon>
        <taxon>Agaricomycotina</taxon>
        <taxon>Tremellomycetes</taxon>
        <taxon>Filobasidiales</taxon>
        <taxon>Filobasidiaceae</taxon>
        <taxon>Naganishia</taxon>
    </lineage>
</organism>
<gene>
    <name evidence="1" type="ORF">QFC22_003420</name>
</gene>
<accession>A0ACC2X6M2</accession>
<protein>
    <submittedName>
        <fullName evidence="1">Uncharacterized protein</fullName>
    </submittedName>
</protein>
<reference evidence="1" key="1">
    <citation type="submission" date="2023-04" db="EMBL/GenBank/DDBJ databases">
        <title>Draft Genome sequencing of Naganishia species isolated from polar environments using Oxford Nanopore Technology.</title>
        <authorList>
            <person name="Leo P."/>
            <person name="Venkateswaran K."/>
        </authorList>
    </citation>
    <scope>NUCLEOTIDE SEQUENCE</scope>
    <source>
        <strain evidence="1">MNA-CCFEE 5425</strain>
    </source>
</reference>
<evidence type="ECO:0000313" key="1">
    <source>
        <dbReference type="EMBL" id="KAJ9119710.1"/>
    </source>
</evidence>
<evidence type="ECO:0000313" key="2">
    <source>
        <dbReference type="Proteomes" id="UP001243375"/>
    </source>
</evidence>
<comment type="caution">
    <text evidence="1">The sequence shown here is derived from an EMBL/GenBank/DDBJ whole genome shotgun (WGS) entry which is preliminary data.</text>
</comment>
<dbReference type="Proteomes" id="UP001243375">
    <property type="component" value="Unassembled WGS sequence"/>
</dbReference>
<dbReference type="EMBL" id="JASBWU010000008">
    <property type="protein sequence ID" value="KAJ9119710.1"/>
    <property type="molecule type" value="Genomic_DNA"/>
</dbReference>
<keyword evidence="2" id="KW-1185">Reference proteome</keyword>